<dbReference type="RefSeq" id="WP_219810374.1">
    <property type="nucleotide sequence ID" value="NZ_PDJH01000001.1"/>
</dbReference>
<dbReference type="InterPro" id="IPR041581">
    <property type="entry name" value="Glyoxalase_6"/>
</dbReference>
<dbReference type="CDD" id="cd06587">
    <property type="entry name" value="VOC"/>
    <property type="match status" value="1"/>
</dbReference>
<dbReference type="SUPFAM" id="SSF54593">
    <property type="entry name" value="Glyoxalase/Bleomycin resistance protein/Dihydroxybiphenyl dioxygenase"/>
    <property type="match status" value="1"/>
</dbReference>
<gene>
    <name evidence="2" type="ORF">ATL41_1598</name>
</gene>
<reference evidence="2 3" key="1">
    <citation type="submission" date="2017-10" db="EMBL/GenBank/DDBJ databases">
        <title>Sequencing the genomes of 1000 actinobacteria strains.</title>
        <authorList>
            <person name="Klenk H.-P."/>
        </authorList>
    </citation>
    <scope>NUCLEOTIDE SEQUENCE [LARGE SCALE GENOMIC DNA]</scope>
    <source>
        <strain evidence="2 3">DSM 21574</strain>
    </source>
</reference>
<dbReference type="InterPro" id="IPR037523">
    <property type="entry name" value="VOC_core"/>
</dbReference>
<comment type="caution">
    <text evidence="2">The sequence shown here is derived from an EMBL/GenBank/DDBJ whole genome shotgun (WGS) entry which is preliminary data.</text>
</comment>
<organism evidence="2 3">
    <name type="scientific">Flavimobilis soli</name>
    <dbReference type="NCBI Taxonomy" id="442709"/>
    <lineage>
        <taxon>Bacteria</taxon>
        <taxon>Bacillati</taxon>
        <taxon>Actinomycetota</taxon>
        <taxon>Actinomycetes</taxon>
        <taxon>Micrococcales</taxon>
        <taxon>Jonesiaceae</taxon>
        <taxon>Flavimobilis</taxon>
    </lineage>
</organism>
<name>A0A2A9ED49_9MICO</name>
<protein>
    <recommendedName>
        <fullName evidence="1">VOC domain-containing protein</fullName>
    </recommendedName>
</protein>
<accession>A0A2A9ED49</accession>
<dbReference type="AlphaFoldDB" id="A0A2A9ED49"/>
<evidence type="ECO:0000259" key="1">
    <source>
        <dbReference type="PROSITE" id="PS51819"/>
    </source>
</evidence>
<dbReference type="Gene3D" id="3.10.180.10">
    <property type="entry name" value="2,3-Dihydroxybiphenyl 1,2-Dioxygenase, domain 1"/>
    <property type="match status" value="1"/>
</dbReference>
<sequence length="113" mass="12205">MSQITAAMVTFDCSDAVALARWWAGITGGSIESEDEWFTVVSYDGAGPNLGFQKVPDPTPGKNRVHLDFHAEDRDAEVARFIEGGATLVGHREEGGFTWTTLADPDGNQFCLA</sequence>
<dbReference type="EMBL" id="PDJH01000001">
    <property type="protein sequence ID" value="PFG36858.1"/>
    <property type="molecule type" value="Genomic_DNA"/>
</dbReference>
<dbReference type="InterPro" id="IPR029068">
    <property type="entry name" value="Glyas_Bleomycin-R_OHBP_Dase"/>
</dbReference>
<feature type="domain" description="VOC" evidence="1">
    <location>
        <begin position="5"/>
        <end position="113"/>
    </location>
</feature>
<evidence type="ECO:0000313" key="3">
    <source>
        <dbReference type="Proteomes" id="UP000221394"/>
    </source>
</evidence>
<dbReference type="PANTHER" id="PTHR35908">
    <property type="entry name" value="HYPOTHETICAL FUSION PROTEIN"/>
    <property type="match status" value="1"/>
</dbReference>
<keyword evidence="3" id="KW-1185">Reference proteome</keyword>
<evidence type="ECO:0000313" key="2">
    <source>
        <dbReference type="EMBL" id="PFG36858.1"/>
    </source>
</evidence>
<proteinExistence type="predicted"/>
<dbReference type="PROSITE" id="PS51819">
    <property type="entry name" value="VOC"/>
    <property type="match status" value="1"/>
</dbReference>
<dbReference type="Proteomes" id="UP000221394">
    <property type="component" value="Unassembled WGS sequence"/>
</dbReference>
<dbReference type="PANTHER" id="PTHR35908:SF1">
    <property type="entry name" value="CONSERVED PROTEIN"/>
    <property type="match status" value="1"/>
</dbReference>
<dbReference type="Pfam" id="PF18029">
    <property type="entry name" value="Glyoxalase_6"/>
    <property type="match status" value="1"/>
</dbReference>